<organism evidence="1">
    <name type="scientific">Bionectria ochroleuca</name>
    <name type="common">Gliocladium roseum</name>
    <dbReference type="NCBI Taxonomy" id="29856"/>
    <lineage>
        <taxon>Eukaryota</taxon>
        <taxon>Fungi</taxon>
        <taxon>Dikarya</taxon>
        <taxon>Ascomycota</taxon>
        <taxon>Pezizomycotina</taxon>
        <taxon>Sordariomycetes</taxon>
        <taxon>Hypocreomycetidae</taxon>
        <taxon>Hypocreales</taxon>
        <taxon>Bionectriaceae</taxon>
        <taxon>Clonostachys</taxon>
    </lineage>
</organism>
<evidence type="ECO:0000313" key="1">
    <source>
        <dbReference type="EMBL" id="CEO49655.1"/>
    </source>
</evidence>
<protein>
    <submittedName>
        <fullName evidence="1">Uncharacterized protein</fullName>
    </submittedName>
</protein>
<dbReference type="AlphaFoldDB" id="A0A0B7K3Z1"/>
<name>A0A0B7K3Z1_BIOOC</name>
<gene>
    <name evidence="1" type="ORF">BN869_000005712_1</name>
</gene>
<reference evidence="1" key="1">
    <citation type="submission" date="2015-01" db="EMBL/GenBank/DDBJ databases">
        <authorList>
            <person name="Durling Mikael"/>
        </authorList>
    </citation>
    <scope>NUCLEOTIDE SEQUENCE</scope>
</reference>
<dbReference type="EMBL" id="CDPU01000015">
    <property type="protein sequence ID" value="CEO49655.1"/>
    <property type="molecule type" value="Genomic_DNA"/>
</dbReference>
<sequence>MVRFFARCSRATFYVPDP</sequence>
<accession>A0A0B7K3Z1</accession>
<proteinExistence type="predicted"/>